<dbReference type="PANTHER" id="PTHR48094:SF18">
    <property type="entry name" value="GLUTAMINE AMIDOTRANSFERASE-LIKE CLASS 1 DOMAIN-CONTAINING PROTEIN 1"/>
    <property type="match status" value="1"/>
</dbReference>
<evidence type="ECO:0000256" key="5">
    <source>
        <dbReference type="ARBA" id="ARBA00022753"/>
    </source>
</evidence>
<comment type="subcellular location">
    <subcellularLocation>
        <location evidence="1">Early endosome</location>
    </subcellularLocation>
    <subcellularLocation>
        <location evidence="2">Secreted</location>
    </subcellularLocation>
</comment>
<evidence type="ECO:0000256" key="9">
    <source>
        <dbReference type="ARBA" id="ARBA00045408"/>
    </source>
</evidence>
<dbReference type="PANTHER" id="PTHR48094">
    <property type="entry name" value="PROTEIN/NUCLEIC ACID DEGLYCASE DJ-1-RELATED"/>
    <property type="match status" value="1"/>
</dbReference>
<dbReference type="GO" id="GO:0005769">
    <property type="term" value="C:early endosome"/>
    <property type="evidence" value="ECO:0007669"/>
    <property type="project" value="UniProtKB-SubCell"/>
</dbReference>
<dbReference type="KEGG" id="tad:TRIADDRAFT_63511"/>
<evidence type="ECO:0000256" key="8">
    <source>
        <dbReference type="ARBA" id="ARBA00044823"/>
    </source>
</evidence>
<dbReference type="Gene3D" id="3.40.50.880">
    <property type="match status" value="1"/>
</dbReference>
<accession>B3RLJ2</accession>
<reference evidence="10 11" key="1">
    <citation type="journal article" date="2008" name="Nature">
        <title>The Trichoplax genome and the nature of placozoans.</title>
        <authorList>
            <person name="Srivastava M."/>
            <person name="Begovic E."/>
            <person name="Chapman J."/>
            <person name="Putnam N.H."/>
            <person name="Hellsten U."/>
            <person name="Kawashima T."/>
            <person name="Kuo A."/>
            <person name="Mitros T."/>
            <person name="Salamov A."/>
            <person name="Carpenter M.L."/>
            <person name="Signorovitch A.Y."/>
            <person name="Moreno M.A."/>
            <person name="Kamm K."/>
            <person name="Grimwood J."/>
            <person name="Schmutz J."/>
            <person name="Shapiro H."/>
            <person name="Grigoriev I.V."/>
            <person name="Buss L.W."/>
            <person name="Schierwater B."/>
            <person name="Dellaporta S.L."/>
            <person name="Rokhsar D.S."/>
        </authorList>
    </citation>
    <scope>NUCLEOTIDE SEQUENCE [LARGE SCALE GENOMIC DNA]</scope>
    <source>
        <strain evidence="10 11">Grell-BS-1999</strain>
    </source>
</reference>
<evidence type="ECO:0000256" key="6">
    <source>
        <dbReference type="ARBA" id="ARBA00039189"/>
    </source>
</evidence>
<keyword evidence="3" id="KW-0964">Secreted</keyword>
<evidence type="ECO:0000256" key="2">
    <source>
        <dbReference type="ARBA" id="ARBA00004613"/>
    </source>
</evidence>
<comment type="function">
    <text evidence="9">Component of the FERRY complex (Five-subunit Endosomal Rab5 and RNA/ribosome intermediary). The FERRY complex directly interacts with mRNAs and RAB5A, and functions as a RAB5A effector involved in the localization and the distribution of specific mRNAs most likely by mediating their endosomal transport. The complex recruits mRNAs and ribosomes to early endosomes through direct mRNA-interaction.</text>
</comment>
<evidence type="ECO:0000313" key="10">
    <source>
        <dbReference type="EMBL" id="EDV29546.1"/>
    </source>
</evidence>
<protein>
    <recommendedName>
        <fullName evidence="6">Glutamine amidotransferase-like class 1 domain-containing protein 1</fullName>
    </recommendedName>
    <alternativeName>
        <fullName evidence="8">Ferry endosomal RAB5 effector complex subunit 5</fullName>
    </alternativeName>
    <alternativeName>
        <fullName evidence="7">Parkinson disease 7 domain-containing protein 1</fullName>
    </alternativeName>
</protein>
<dbReference type="EMBL" id="DS985241">
    <property type="protein sequence ID" value="EDV29546.1"/>
    <property type="molecule type" value="Genomic_DNA"/>
</dbReference>
<dbReference type="GeneID" id="6749201"/>
<dbReference type="RefSeq" id="XP_002108748.1">
    <property type="nucleotide sequence ID" value="XM_002108712.1"/>
</dbReference>
<dbReference type="HOGENOM" id="CLU_098485_0_0_1"/>
<dbReference type="STRING" id="10228.B3RLJ2"/>
<evidence type="ECO:0000256" key="1">
    <source>
        <dbReference type="ARBA" id="ARBA00004412"/>
    </source>
</evidence>
<gene>
    <name evidence="10" type="ORF">TRIADDRAFT_63511</name>
</gene>
<dbReference type="CTD" id="6749201"/>
<dbReference type="OMA" id="QKKPVCA"/>
<dbReference type="InterPro" id="IPR029062">
    <property type="entry name" value="Class_I_gatase-like"/>
</dbReference>
<dbReference type="GO" id="GO:0005737">
    <property type="term" value="C:cytoplasm"/>
    <property type="evidence" value="ECO:0000318"/>
    <property type="project" value="GO_Central"/>
</dbReference>
<dbReference type="GO" id="GO:0005576">
    <property type="term" value="C:extracellular region"/>
    <property type="evidence" value="ECO:0007669"/>
    <property type="project" value="UniProtKB-SubCell"/>
</dbReference>
<dbReference type="eggNOG" id="ENOG502QS6W">
    <property type="taxonomic scope" value="Eukaryota"/>
</dbReference>
<evidence type="ECO:0000256" key="3">
    <source>
        <dbReference type="ARBA" id="ARBA00022525"/>
    </source>
</evidence>
<evidence type="ECO:0000256" key="4">
    <source>
        <dbReference type="ARBA" id="ARBA00022729"/>
    </source>
</evidence>
<dbReference type="OrthoDB" id="543156at2759"/>
<dbReference type="GO" id="GO:0019243">
    <property type="term" value="P:methylglyoxal catabolic process to D-lactate via S-lactoyl-glutathione"/>
    <property type="evidence" value="ECO:0000318"/>
    <property type="project" value="GO_Central"/>
</dbReference>
<dbReference type="GO" id="GO:0019172">
    <property type="term" value="F:glyoxalase III activity"/>
    <property type="evidence" value="ECO:0000318"/>
    <property type="project" value="GO_Central"/>
</dbReference>
<keyword evidence="11" id="KW-1185">Reference proteome</keyword>
<proteinExistence type="predicted"/>
<evidence type="ECO:0000313" key="11">
    <source>
        <dbReference type="Proteomes" id="UP000009022"/>
    </source>
</evidence>
<evidence type="ECO:0000256" key="7">
    <source>
        <dbReference type="ARBA" id="ARBA00042130"/>
    </source>
</evidence>
<organism evidence="10 11">
    <name type="scientific">Trichoplax adhaerens</name>
    <name type="common">Trichoplax reptans</name>
    <dbReference type="NCBI Taxonomy" id="10228"/>
    <lineage>
        <taxon>Eukaryota</taxon>
        <taxon>Metazoa</taxon>
        <taxon>Placozoa</taxon>
        <taxon>Uniplacotomia</taxon>
        <taxon>Trichoplacea</taxon>
        <taxon>Trichoplacidae</taxon>
        <taxon>Trichoplax</taxon>
    </lineage>
</organism>
<dbReference type="InterPro" id="IPR050325">
    <property type="entry name" value="Prot/Nucl_acid_deglycase"/>
</dbReference>
<keyword evidence="5" id="KW-0967">Endosome</keyword>
<dbReference type="SUPFAM" id="SSF52317">
    <property type="entry name" value="Class I glutamine amidotransferase-like"/>
    <property type="match status" value="1"/>
</dbReference>
<sequence length="229" mass="25334">MAKKPQCLCVLSAAQQGVSAHSFIHSFTLTHSVFQVQLATPMGQPIEFVDIDENTKRWISEFRTKSFATPTKLELVDAADYSVLLIPNSPGAVYDLSTHRELGNILNSFIADKKPICAIGFGVAALCSAMSMDGRTWMLREYSLTAPPVREMVSRSDFAMMPIILEDFLREHGASYTANAGVGVHVVVDKHLITGQNDQSTLTTVQNLVLHFNTRTSSLIDQRIHSYVF</sequence>
<dbReference type="Proteomes" id="UP000009022">
    <property type="component" value="Unassembled WGS sequence"/>
</dbReference>
<dbReference type="AlphaFoldDB" id="B3RLJ2"/>
<dbReference type="InParanoid" id="B3RLJ2"/>
<dbReference type="PhylomeDB" id="B3RLJ2"/>
<name>B3RLJ2_TRIAD</name>
<keyword evidence="4" id="KW-0732">Signal</keyword>